<evidence type="ECO:0000259" key="2">
    <source>
        <dbReference type="Pfam" id="PF13472"/>
    </source>
</evidence>
<accession>A0ABT6LZ08</accession>
<dbReference type="InterPro" id="IPR053140">
    <property type="entry name" value="GDSL_Rv0518-like"/>
</dbReference>
<comment type="caution">
    <text evidence="3">The sequence shown here is derived from an EMBL/GenBank/DDBJ whole genome shotgun (WGS) entry which is preliminary data.</text>
</comment>
<reference evidence="3 4" key="1">
    <citation type="submission" date="2023-04" db="EMBL/GenBank/DDBJ databases">
        <title>Forest soil microbial communities from Buena Vista Peninsula, Colon Province, Panama.</title>
        <authorList>
            <person name="Bouskill N."/>
        </authorList>
    </citation>
    <scope>NUCLEOTIDE SEQUENCE [LARGE SCALE GENOMIC DNA]</scope>
    <source>
        <strain evidence="3 4">GGS1</strain>
    </source>
</reference>
<dbReference type="Gene3D" id="3.40.50.1110">
    <property type="entry name" value="SGNH hydrolase"/>
    <property type="match status" value="1"/>
</dbReference>
<dbReference type="PANTHER" id="PTHR43784:SF2">
    <property type="entry name" value="GDSL-LIKE LIPASE_ACYLHYDROLASE, PUTATIVE (AFU_ORTHOLOGUE AFUA_2G00820)-RELATED"/>
    <property type="match status" value="1"/>
</dbReference>
<dbReference type="Pfam" id="PF13472">
    <property type="entry name" value="Lipase_GDSL_2"/>
    <property type="match status" value="1"/>
</dbReference>
<feature type="domain" description="SGNH hydrolase-type esterase" evidence="2">
    <location>
        <begin position="214"/>
        <end position="397"/>
    </location>
</feature>
<feature type="chain" id="PRO_5046902282" evidence="1">
    <location>
        <begin position="24"/>
        <end position="409"/>
    </location>
</feature>
<dbReference type="InterPro" id="IPR036514">
    <property type="entry name" value="SGNH_hydro_sf"/>
</dbReference>
<sequence>MIARTARAGRLAALLLLAGAVQAVPVQQASADQPAFAVVGAPADRRDVVTWGASADRMGDGVADRAYRLVVHTSVGGTGLRIRLSNAFGDRPLTFDSVYAGTQKSGAELVAGSNRPVTFEGARSVTVPAGSVVLSDPLPGRVPAATNLVVSIHSPDAAGPATGHGMAMQTNYYTQGDHTAEAGAANWSATTGSWAYLDSVSVRPSTGTSAVVTLGDSITDGWQSTTDLNRRWPDYLARRLQKAGTEIQGVANEGISGNKVLADGAGQSALNRLERDVLSQPGVRTVFLFEGVNDLKAHSGVTAQDLIAGYQEIARRAHAAGKCVVGATVAPFKGWSEWDQAGEAVRQEVNAYIRDSTDFDGYTDFDHILRSPYDQERMLPFFDGGDHIHPNDKGMAAMADAVDLKGLGC</sequence>
<dbReference type="CDD" id="cd01830">
    <property type="entry name" value="XynE_like"/>
    <property type="match status" value="1"/>
</dbReference>
<evidence type="ECO:0000313" key="3">
    <source>
        <dbReference type="EMBL" id="MDH6220946.1"/>
    </source>
</evidence>
<dbReference type="EMBL" id="JARXVH010000019">
    <property type="protein sequence ID" value="MDH6220946.1"/>
    <property type="molecule type" value="Genomic_DNA"/>
</dbReference>
<organism evidence="3 4">
    <name type="scientific">Streptomyces pseudovenezuelae</name>
    <dbReference type="NCBI Taxonomy" id="67350"/>
    <lineage>
        <taxon>Bacteria</taxon>
        <taxon>Bacillati</taxon>
        <taxon>Actinomycetota</taxon>
        <taxon>Actinomycetes</taxon>
        <taxon>Kitasatosporales</taxon>
        <taxon>Streptomycetaceae</taxon>
        <taxon>Streptomyces</taxon>
        <taxon>Streptomyces aurantiacus group</taxon>
    </lineage>
</organism>
<feature type="signal peptide" evidence="1">
    <location>
        <begin position="1"/>
        <end position="23"/>
    </location>
</feature>
<evidence type="ECO:0000256" key="1">
    <source>
        <dbReference type="SAM" id="SignalP"/>
    </source>
</evidence>
<dbReference type="SUPFAM" id="SSF52266">
    <property type="entry name" value="SGNH hydrolase"/>
    <property type="match status" value="1"/>
</dbReference>
<keyword evidence="4" id="KW-1185">Reference proteome</keyword>
<dbReference type="RefSeq" id="WP_280881690.1">
    <property type="nucleotide sequence ID" value="NZ_JARXVH010000019.1"/>
</dbReference>
<dbReference type="PANTHER" id="PTHR43784">
    <property type="entry name" value="GDSL-LIKE LIPASE/ACYLHYDROLASE, PUTATIVE (AFU_ORTHOLOGUE AFUA_2G00820)-RELATED"/>
    <property type="match status" value="1"/>
</dbReference>
<dbReference type="InterPro" id="IPR013830">
    <property type="entry name" value="SGNH_hydro"/>
</dbReference>
<protein>
    <submittedName>
        <fullName evidence="3">Lysophospholipase L1-like esterase</fullName>
    </submittedName>
</protein>
<dbReference type="Proteomes" id="UP001160499">
    <property type="component" value="Unassembled WGS sequence"/>
</dbReference>
<keyword evidence="1" id="KW-0732">Signal</keyword>
<proteinExistence type="predicted"/>
<name>A0ABT6LZ08_9ACTN</name>
<evidence type="ECO:0000313" key="4">
    <source>
        <dbReference type="Proteomes" id="UP001160499"/>
    </source>
</evidence>
<gene>
    <name evidence="3" type="ORF">M2283_008288</name>
</gene>